<evidence type="ECO:0000313" key="4">
    <source>
        <dbReference type="Proteomes" id="UP000324222"/>
    </source>
</evidence>
<dbReference type="OrthoDB" id="6362703at2759"/>
<proteinExistence type="predicted"/>
<dbReference type="AlphaFoldDB" id="A0A5B7E184"/>
<name>A0A5B7E184_PORTR</name>
<dbReference type="GO" id="GO:0003677">
    <property type="term" value="F:DNA binding"/>
    <property type="evidence" value="ECO:0007669"/>
    <property type="project" value="InterPro"/>
</dbReference>
<dbReference type="Gene3D" id="1.10.10.10">
    <property type="entry name" value="Winged helix-like DNA-binding domain superfamily/Winged helix DNA-binding domain"/>
    <property type="match status" value="1"/>
</dbReference>
<dbReference type="EMBL" id="VSRR010001781">
    <property type="protein sequence ID" value="MPC27650.1"/>
    <property type="molecule type" value="Genomic_DNA"/>
</dbReference>
<comment type="caution">
    <text evidence="3">The sequence shown here is derived from an EMBL/GenBank/DDBJ whole genome shotgun (WGS) entry which is preliminary data.</text>
</comment>
<dbReference type="Proteomes" id="UP000324222">
    <property type="component" value="Unassembled WGS sequence"/>
</dbReference>
<dbReference type="SUPFAM" id="SSF57933">
    <property type="entry name" value="TAZ domain"/>
    <property type="match status" value="1"/>
</dbReference>
<evidence type="ECO:0000313" key="3">
    <source>
        <dbReference type="EMBL" id="MPC27650.1"/>
    </source>
</evidence>
<feature type="compositionally biased region" description="Pro residues" evidence="1">
    <location>
        <begin position="383"/>
        <end position="403"/>
    </location>
</feature>
<feature type="domain" description="RFX-type winged-helix" evidence="2">
    <location>
        <begin position="72"/>
        <end position="147"/>
    </location>
</feature>
<dbReference type="InterPro" id="IPR003150">
    <property type="entry name" value="DNA-bd_RFX"/>
</dbReference>
<protein>
    <recommendedName>
        <fullName evidence="2">RFX-type winged-helix domain-containing protein</fullName>
    </recommendedName>
</protein>
<reference evidence="3 4" key="1">
    <citation type="submission" date="2019-05" db="EMBL/GenBank/DDBJ databases">
        <title>Another draft genome of Portunus trituberculatus and its Hox gene families provides insights of decapod evolution.</title>
        <authorList>
            <person name="Jeong J.-H."/>
            <person name="Song I."/>
            <person name="Kim S."/>
            <person name="Choi T."/>
            <person name="Kim D."/>
            <person name="Ryu S."/>
            <person name="Kim W."/>
        </authorList>
    </citation>
    <scope>NUCLEOTIDE SEQUENCE [LARGE SCALE GENOMIC DNA]</scope>
    <source>
        <tissue evidence="3">Muscle</tissue>
    </source>
</reference>
<dbReference type="InterPro" id="IPR036388">
    <property type="entry name" value="WH-like_DNA-bd_sf"/>
</dbReference>
<feature type="compositionally biased region" description="Polar residues" evidence="1">
    <location>
        <begin position="151"/>
        <end position="163"/>
    </location>
</feature>
<feature type="region of interest" description="Disordered" evidence="1">
    <location>
        <begin position="334"/>
        <end position="403"/>
    </location>
</feature>
<evidence type="ECO:0000256" key="1">
    <source>
        <dbReference type="SAM" id="MobiDB-lite"/>
    </source>
</evidence>
<dbReference type="InterPro" id="IPR035898">
    <property type="entry name" value="TAZ_dom_sf"/>
</dbReference>
<sequence>MFQEENEYELLSPHLAPVIIQNKGDSDDKAVNSTPGVLECSLPCHSDDSNQGKKLNENLSRVKKSQQRMLLAKQWIKDYLLLVATSVSMVSLENIEKAYINSCQEKGQEPLNTFVLARLIHQVFPEAVKCRRGSRGSQKIHYRKLQWRSGCSPNQDATLPSENNTEEKIPSEELSSAEAQSKDENAPPQSASSEEEEVVVVQKPRHVNEQMYHAVQELVEKQSNQPVPKGEDTDEKGCQDAAQHFTKVVKSVKLEGKFDLLLKIFAHSASCSNSKCNSLCLMFRRVRRHVVNARHPCSVMRIYSVLLKLHVARCNDTKCGMTTCPALQASRQMKRGRDEDFQDELQQQQCDGPQRSTKRPSLLIMRNRMPSPAGSLPDSQPNTPSPPPSPSQPPSPRIIPPFPVEVRHVVKPHTECEGA</sequence>
<accession>A0A5B7E184</accession>
<keyword evidence="4" id="KW-1185">Reference proteome</keyword>
<evidence type="ECO:0000259" key="2">
    <source>
        <dbReference type="Pfam" id="PF02257"/>
    </source>
</evidence>
<dbReference type="GO" id="GO:0006355">
    <property type="term" value="P:regulation of DNA-templated transcription"/>
    <property type="evidence" value="ECO:0007669"/>
    <property type="project" value="InterPro"/>
</dbReference>
<gene>
    <name evidence="3" type="ORF">E2C01_020826</name>
</gene>
<feature type="region of interest" description="Disordered" evidence="1">
    <location>
        <begin position="151"/>
        <end position="200"/>
    </location>
</feature>
<dbReference type="Pfam" id="PF02257">
    <property type="entry name" value="RFX_DNA_binding"/>
    <property type="match status" value="1"/>
</dbReference>
<feature type="compositionally biased region" description="Low complexity" evidence="1">
    <location>
        <begin position="344"/>
        <end position="354"/>
    </location>
</feature>
<dbReference type="Gene3D" id="1.20.1020.10">
    <property type="entry name" value="TAZ domain"/>
    <property type="match status" value="1"/>
</dbReference>
<organism evidence="3 4">
    <name type="scientific">Portunus trituberculatus</name>
    <name type="common">Swimming crab</name>
    <name type="synonym">Neptunus trituberculatus</name>
    <dbReference type="NCBI Taxonomy" id="210409"/>
    <lineage>
        <taxon>Eukaryota</taxon>
        <taxon>Metazoa</taxon>
        <taxon>Ecdysozoa</taxon>
        <taxon>Arthropoda</taxon>
        <taxon>Crustacea</taxon>
        <taxon>Multicrustacea</taxon>
        <taxon>Malacostraca</taxon>
        <taxon>Eumalacostraca</taxon>
        <taxon>Eucarida</taxon>
        <taxon>Decapoda</taxon>
        <taxon>Pleocyemata</taxon>
        <taxon>Brachyura</taxon>
        <taxon>Eubrachyura</taxon>
        <taxon>Portunoidea</taxon>
        <taxon>Portunidae</taxon>
        <taxon>Portuninae</taxon>
        <taxon>Portunus</taxon>
    </lineage>
</organism>